<feature type="transmembrane region" description="Helical" evidence="5">
    <location>
        <begin position="62"/>
        <end position="82"/>
    </location>
</feature>
<dbReference type="PROSITE" id="PS50929">
    <property type="entry name" value="ABC_TM1F"/>
    <property type="match status" value="1"/>
</dbReference>
<protein>
    <submittedName>
        <fullName evidence="8">ATP-binding cassette domain-containing protein</fullName>
    </submittedName>
</protein>
<dbReference type="InterPro" id="IPR027417">
    <property type="entry name" value="P-loop_NTPase"/>
</dbReference>
<feature type="transmembrane region" description="Helical" evidence="5">
    <location>
        <begin position="24"/>
        <end position="50"/>
    </location>
</feature>
<keyword evidence="8" id="KW-0547">Nucleotide-binding</keyword>
<feature type="transmembrane region" description="Helical" evidence="5">
    <location>
        <begin position="253"/>
        <end position="272"/>
    </location>
</feature>
<evidence type="ECO:0000313" key="8">
    <source>
        <dbReference type="EMBL" id="NGZ90813.1"/>
    </source>
</evidence>
<dbReference type="InterPro" id="IPR003439">
    <property type="entry name" value="ABC_transporter-like_ATP-bd"/>
</dbReference>
<dbReference type="GO" id="GO:0005524">
    <property type="term" value="F:ATP binding"/>
    <property type="evidence" value="ECO:0007669"/>
    <property type="project" value="UniProtKB-KW"/>
</dbReference>
<dbReference type="GO" id="GO:0016887">
    <property type="term" value="F:ATP hydrolysis activity"/>
    <property type="evidence" value="ECO:0007669"/>
    <property type="project" value="InterPro"/>
</dbReference>
<dbReference type="SUPFAM" id="SSF52540">
    <property type="entry name" value="P-loop containing nucleoside triphosphate hydrolases"/>
    <property type="match status" value="1"/>
</dbReference>
<comment type="subcellular location">
    <subcellularLocation>
        <location evidence="1">Cell membrane</location>
        <topology evidence="1">Multi-pass membrane protein</topology>
    </subcellularLocation>
</comment>
<accession>A0A967E021</accession>
<evidence type="ECO:0000259" key="6">
    <source>
        <dbReference type="PROSITE" id="PS50893"/>
    </source>
</evidence>
<dbReference type="Pfam" id="PF00664">
    <property type="entry name" value="ABC_membrane"/>
    <property type="match status" value="1"/>
</dbReference>
<keyword evidence="3 5" id="KW-1133">Transmembrane helix</keyword>
<dbReference type="PANTHER" id="PTHR43394">
    <property type="entry name" value="ATP-DEPENDENT PERMEASE MDL1, MITOCHONDRIAL"/>
    <property type="match status" value="1"/>
</dbReference>
<evidence type="ECO:0000256" key="1">
    <source>
        <dbReference type="ARBA" id="ARBA00004651"/>
    </source>
</evidence>
<dbReference type="InterPro" id="IPR039421">
    <property type="entry name" value="Type_1_exporter"/>
</dbReference>
<evidence type="ECO:0000256" key="3">
    <source>
        <dbReference type="ARBA" id="ARBA00022989"/>
    </source>
</evidence>
<evidence type="ECO:0000256" key="4">
    <source>
        <dbReference type="ARBA" id="ARBA00023136"/>
    </source>
</evidence>
<keyword evidence="4 5" id="KW-0472">Membrane</keyword>
<dbReference type="Gene3D" id="1.20.1560.10">
    <property type="entry name" value="ABC transporter type 1, transmembrane domain"/>
    <property type="match status" value="1"/>
</dbReference>
<dbReference type="InterPro" id="IPR011527">
    <property type="entry name" value="ABC1_TM_dom"/>
</dbReference>
<feature type="domain" description="ABC transporter" evidence="6">
    <location>
        <begin position="342"/>
        <end position="557"/>
    </location>
</feature>
<dbReference type="Proteomes" id="UP000643701">
    <property type="component" value="Unassembled WGS sequence"/>
</dbReference>
<dbReference type="EMBL" id="JAANAS010000105">
    <property type="protein sequence ID" value="NGZ90813.1"/>
    <property type="molecule type" value="Genomic_DNA"/>
</dbReference>
<feature type="transmembrane region" description="Helical" evidence="5">
    <location>
        <begin position="139"/>
        <end position="157"/>
    </location>
</feature>
<keyword evidence="9" id="KW-1185">Reference proteome</keyword>
<sequence length="557" mass="63036">MEELNSKISPLKRLWKVLGGETKAIYLILGYAAFAGIVSLSLPLGIQAIINFVQAGQLRVTMIVLITLVLIGVVFAGLLNYMQMRIAEDIQQRLFTKSSFEFIYRFPRIITSQFGRKYPPELANRFFDTMTIQKGIPKMIIDFSTSTLQILFGLTLLSFYHPFFILFGILLIVLFYIVFQFSAPVGLSTNLVVSKYKYDTAHWIQEVARNTDSFKVSGSSKLASSKQDKIVHDYLHAREDHFKILRLQYFKMIGFKVLVVGALLIIGGFLVINQQMNIGQFVAAEVVVLLMTSSVEKLIKGLENVYDVLAGLEKIGYVTDKKLENSEGTSPLNIEDDFVWELKDIGITYPNAEHKALRNIQLNVKSNESIFIDGSSGSGKTTLLKVIGGLEKYTEGNLYVNNYSLKTIQIDHYRSFIGHSLIGNLPFEASIRENICFNNPDVTDKELAVIIEKLKLKSFVNTQELGVDTPIATAGRNIPYTVAKKIMLARAIITKPKLLLLKDPLVEFQEDEVEGIIDYLFEESHPWTLIVVSRNKLWKQKCKRIIYLENGEIINKN</sequence>
<dbReference type="InterPro" id="IPR036640">
    <property type="entry name" value="ABC1_TM_sf"/>
</dbReference>
<dbReference type="Gene3D" id="3.40.50.300">
    <property type="entry name" value="P-loop containing nucleotide triphosphate hydrolases"/>
    <property type="match status" value="1"/>
</dbReference>
<dbReference type="GO" id="GO:0005886">
    <property type="term" value="C:plasma membrane"/>
    <property type="evidence" value="ECO:0007669"/>
    <property type="project" value="UniProtKB-SubCell"/>
</dbReference>
<proteinExistence type="predicted"/>
<dbReference type="GO" id="GO:0015421">
    <property type="term" value="F:ABC-type oligopeptide transporter activity"/>
    <property type="evidence" value="ECO:0007669"/>
    <property type="project" value="TreeGrafter"/>
</dbReference>
<reference evidence="8" key="1">
    <citation type="submission" date="2020-03" db="EMBL/GenBank/DDBJ databases">
        <title>Psychroflexus Maritimus sp. nov., isolate from marine sediment.</title>
        <authorList>
            <person name="Zhong Y.-L."/>
        </authorList>
    </citation>
    <scope>NUCLEOTIDE SEQUENCE</scope>
    <source>
        <strain evidence="8">C1</strain>
    </source>
</reference>
<dbReference type="SUPFAM" id="SSF90123">
    <property type="entry name" value="ABC transporter transmembrane region"/>
    <property type="match status" value="1"/>
</dbReference>
<feature type="domain" description="ABC transmembrane type-1" evidence="7">
    <location>
        <begin position="27"/>
        <end position="307"/>
    </location>
</feature>
<feature type="transmembrane region" description="Helical" evidence="5">
    <location>
        <begin position="163"/>
        <end position="187"/>
    </location>
</feature>
<comment type="caution">
    <text evidence="8">The sequence shown here is derived from an EMBL/GenBank/DDBJ whole genome shotgun (WGS) entry which is preliminary data.</text>
</comment>
<gene>
    <name evidence="8" type="ORF">G7034_11195</name>
</gene>
<name>A0A967E021_9FLAO</name>
<dbReference type="RefSeq" id="WP_166401046.1">
    <property type="nucleotide sequence ID" value="NZ_JAANAS010000105.1"/>
</dbReference>
<dbReference type="Pfam" id="PF00005">
    <property type="entry name" value="ABC_tran"/>
    <property type="match status" value="1"/>
</dbReference>
<keyword evidence="2 5" id="KW-0812">Transmembrane</keyword>
<organism evidence="8 9">
    <name type="scientific">Psychroflexus maritimus</name>
    <dbReference type="NCBI Taxonomy" id="2714865"/>
    <lineage>
        <taxon>Bacteria</taxon>
        <taxon>Pseudomonadati</taxon>
        <taxon>Bacteroidota</taxon>
        <taxon>Flavobacteriia</taxon>
        <taxon>Flavobacteriales</taxon>
        <taxon>Flavobacteriaceae</taxon>
        <taxon>Psychroflexus</taxon>
    </lineage>
</organism>
<dbReference type="PROSITE" id="PS50893">
    <property type="entry name" value="ABC_TRANSPORTER_2"/>
    <property type="match status" value="1"/>
</dbReference>
<dbReference type="PANTHER" id="PTHR43394:SF4">
    <property type="entry name" value="TOXIN SECRETION ABC TRANSPORTER ATP-BINDING PROTEIN"/>
    <property type="match status" value="1"/>
</dbReference>
<evidence type="ECO:0000259" key="7">
    <source>
        <dbReference type="PROSITE" id="PS50929"/>
    </source>
</evidence>
<dbReference type="AlphaFoldDB" id="A0A967E021"/>
<keyword evidence="8" id="KW-0067">ATP-binding</keyword>
<evidence type="ECO:0000256" key="2">
    <source>
        <dbReference type="ARBA" id="ARBA00022692"/>
    </source>
</evidence>
<evidence type="ECO:0000313" key="9">
    <source>
        <dbReference type="Proteomes" id="UP000643701"/>
    </source>
</evidence>
<evidence type="ECO:0000256" key="5">
    <source>
        <dbReference type="SAM" id="Phobius"/>
    </source>
</evidence>